<evidence type="ECO:0000256" key="1">
    <source>
        <dbReference type="ARBA" id="ARBA00004123"/>
    </source>
</evidence>
<comment type="caution">
    <text evidence="7">The sequence shown here is derived from an EMBL/GenBank/DDBJ whole genome shotgun (WGS) entry which is preliminary data.</text>
</comment>
<dbReference type="CDD" id="cd10017">
    <property type="entry name" value="B3_DNA"/>
    <property type="match status" value="1"/>
</dbReference>
<evidence type="ECO:0000256" key="4">
    <source>
        <dbReference type="ARBA" id="ARBA00023163"/>
    </source>
</evidence>
<protein>
    <recommendedName>
        <fullName evidence="6">TF-B3 domain-containing protein</fullName>
    </recommendedName>
</protein>
<evidence type="ECO:0000256" key="5">
    <source>
        <dbReference type="ARBA" id="ARBA00023242"/>
    </source>
</evidence>
<sequence>MAGSFEKILTATDVSYKLAVPTKFLRDHGGGDQLMVMDNHTKRMYEFVLSTRAGRYKKPVFINDWLKYSRDKQLRAGQTIFFWKNDDEEFYRIQVLIHHPLGAGAAGLQ</sequence>
<dbReference type="SUPFAM" id="SSF101936">
    <property type="entry name" value="DNA-binding pseudobarrel domain"/>
    <property type="match status" value="1"/>
</dbReference>
<feature type="domain" description="TF-B3" evidence="6">
    <location>
        <begin position="5"/>
        <end position="99"/>
    </location>
</feature>
<dbReference type="GO" id="GO:0003677">
    <property type="term" value="F:DNA binding"/>
    <property type="evidence" value="ECO:0007669"/>
    <property type="project" value="UniProtKB-KW"/>
</dbReference>
<dbReference type="SMART" id="SM01019">
    <property type="entry name" value="B3"/>
    <property type="match status" value="1"/>
</dbReference>
<dbReference type="InterPro" id="IPR015300">
    <property type="entry name" value="DNA-bd_pseudobarrel_sf"/>
</dbReference>
<keyword evidence="2" id="KW-0805">Transcription regulation</keyword>
<evidence type="ECO:0000313" key="8">
    <source>
        <dbReference type="Proteomes" id="UP000796880"/>
    </source>
</evidence>
<keyword evidence="4" id="KW-0804">Transcription</keyword>
<dbReference type="Proteomes" id="UP000796880">
    <property type="component" value="Unassembled WGS sequence"/>
</dbReference>
<reference evidence="7" key="1">
    <citation type="submission" date="2020-03" db="EMBL/GenBank/DDBJ databases">
        <title>A high-quality chromosome-level genome assembly of a woody plant with both climbing and erect habits, Rhamnella rubrinervis.</title>
        <authorList>
            <person name="Lu Z."/>
            <person name="Yang Y."/>
            <person name="Zhu X."/>
            <person name="Sun Y."/>
        </authorList>
    </citation>
    <scope>NUCLEOTIDE SEQUENCE</scope>
    <source>
        <strain evidence="7">BYM</strain>
        <tissue evidence="7">Leaf</tissue>
    </source>
</reference>
<evidence type="ECO:0000256" key="2">
    <source>
        <dbReference type="ARBA" id="ARBA00023015"/>
    </source>
</evidence>
<proteinExistence type="predicted"/>
<evidence type="ECO:0000313" key="7">
    <source>
        <dbReference type="EMBL" id="KAF3438079.1"/>
    </source>
</evidence>
<organism evidence="7 8">
    <name type="scientific">Rhamnella rubrinervis</name>
    <dbReference type="NCBI Taxonomy" id="2594499"/>
    <lineage>
        <taxon>Eukaryota</taxon>
        <taxon>Viridiplantae</taxon>
        <taxon>Streptophyta</taxon>
        <taxon>Embryophyta</taxon>
        <taxon>Tracheophyta</taxon>
        <taxon>Spermatophyta</taxon>
        <taxon>Magnoliopsida</taxon>
        <taxon>eudicotyledons</taxon>
        <taxon>Gunneridae</taxon>
        <taxon>Pentapetalae</taxon>
        <taxon>rosids</taxon>
        <taxon>fabids</taxon>
        <taxon>Rosales</taxon>
        <taxon>Rhamnaceae</taxon>
        <taxon>rhamnoid group</taxon>
        <taxon>Rhamneae</taxon>
        <taxon>Rhamnella</taxon>
    </lineage>
</organism>
<dbReference type="GO" id="GO:0005634">
    <property type="term" value="C:nucleus"/>
    <property type="evidence" value="ECO:0007669"/>
    <property type="project" value="UniProtKB-SubCell"/>
</dbReference>
<evidence type="ECO:0000256" key="3">
    <source>
        <dbReference type="ARBA" id="ARBA00023125"/>
    </source>
</evidence>
<keyword evidence="8" id="KW-1185">Reference proteome</keyword>
<dbReference type="InterPro" id="IPR003340">
    <property type="entry name" value="B3_DNA-bd"/>
</dbReference>
<gene>
    <name evidence="7" type="ORF">FNV43_RR20835</name>
</gene>
<comment type="subcellular location">
    <subcellularLocation>
        <location evidence="1">Nucleus</location>
    </subcellularLocation>
</comment>
<name>A0A8K0E1X5_9ROSA</name>
<dbReference type="AlphaFoldDB" id="A0A8K0E1X5"/>
<dbReference type="OrthoDB" id="1566604at2759"/>
<keyword evidence="5" id="KW-0539">Nucleus</keyword>
<keyword evidence="3" id="KW-0238">DNA-binding</keyword>
<evidence type="ECO:0000259" key="6">
    <source>
        <dbReference type="SMART" id="SM01019"/>
    </source>
</evidence>
<dbReference type="Gene3D" id="2.40.330.10">
    <property type="entry name" value="DNA-binding pseudobarrel domain"/>
    <property type="match status" value="1"/>
</dbReference>
<dbReference type="EMBL" id="VOIH02000009">
    <property type="protein sequence ID" value="KAF3438079.1"/>
    <property type="molecule type" value="Genomic_DNA"/>
</dbReference>
<accession>A0A8K0E1X5</accession>